<dbReference type="RefSeq" id="WP_004785853.1">
    <property type="nucleotide sequence ID" value="NZ_DALYMX010000007.1"/>
</dbReference>
<dbReference type="PATRIC" id="fig|1217710.3.peg.3073"/>
<name>N8VD13_9GAMM</name>
<gene>
    <name evidence="1" type="ORF">F969_03208</name>
</gene>
<evidence type="ECO:0000313" key="1">
    <source>
        <dbReference type="EMBL" id="ENU97831.1"/>
    </source>
</evidence>
<reference evidence="1 2" key="1">
    <citation type="submission" date="2013-02" db="EMBL/GenBank/DDBJ databases">
        <title>The Genome Sequence of Acinetobacter sp. NIPH 899.</title>
        <authorList>
            <consortium name="The Broad Institute Genome Sequencing Platform"/>
            <consortium name="The Broad Institute Genome Sequencing Center for Infectious Disease"/>
            <person name="Cerqueira G."/>
            <person name="Feldgarden M."/>
            <person name="Courvalin P."/>
            <person name="Perichon B."/>
            <person name="Grillot-Courvalin C."/>
            <person name="Clermont D."/>
            <person name="Rocha E."/>
            <person name="Yoon E.-J."/>
            <person name="Nemec A."/>
            <person name="Walker B."/>
            <person name="Young S.K."/>
            <person name="Zeng Q."/>
            <person name="Gargeya S."/>
            <person name="Fitzgerald M."/>
            <person name="Haas B."/>
            <person name="Abouelleil A."/>
            <person name="Alvarado L."/>
            <person name="Arachchi H.M."/>
            <person name="Berlin A.M."/>
            <person name="Chapman S.B."/>
            <person name="Dewar J."/>
            <person name="Goldberg J."/>
            <person name="Griggs A."/>
            <person name="Gujja S."/>
            <person name="Hansen M."/>
            <person name="Howarth C."/>
            <person name="Imamovic A."/>
            <person name="Larimer J."/>
            <person name="McCowan C."/>
            <person name="Murphy C."/>
            <person name="Neiman D."/>
            <person name="Pearson M."/>
            <person name="Priest M."/>
            <person name="Roberts A."/>
            <person name="Saif S."/>
            <person name="Shea T."/>
            <person name="Sisk P."/>
            <person name="Sykes S."/>
            <person name="Wortman J."/>
            <person name="Nusbaum C."/>
            <person name="Birren B."/>
        </authorList>
    </citation>
    <scope>NUCLEOTIDE SEQUENCE [LARGE SCALE GENOMIC DNA]</scope>
    <source>
        <strain evidence="1 2">NIPH 899</strain>
    </source>
</reference>
<dbReference type="HOGENOM" id="CLU_050666_2_1_6"/>
<comment type="caution">
    <text evidence="1">The sequence shown here is derived from an EMBL/GenBank/DDBJ whole genome shotgun (WGS) entry which is preliminary data.</text>
</comment>
<dbReference type="AlphaFoldDB" id="N8VD13"/>
<evidence type="ECO:0008006" key="3">
    <source>
        <dbReference type="Google" id="ProtNLM"/>
    </source>
</evidence>
<dbReference type="Pfam" id="PF11185">
    <property type="entry name" value="DUF2971"/>
    <property type="match status" value="1"/>
</dbReference>
<sequence length="290" mass="33782">MNLEKILHVLMQEVSRPDYLRQFENIKCDDQYYYLYKHLSFDPKLQVLNLFKKLQLKFTHPDNFNDPYDCMASIEFNNAPNDVKEILHQHFSTAIKAKLSVTCFNNNPLNMLMWSHYAQSHKGFLVEFKIPHPNPKAMVHEVFNVQAVKYQNEFPKIPLDISNPLAMFDVANGAKLLNFVANQYLIKSTDWSYENEFRTLAHDYDSSNFNSLLKEIPATYISSVILGAKLTNHDPNKMALIESINYFNKYYQQDIKVYEAVLKPNSFKITVPNHPILDKNTKTLAAFLSN</sequence>
<dbReference type="InterPro" id="IPR021352">
    <property type="entry name" value="DUF2971"/>
</dbReference>
<protein>
    <recommendedName>
        <fullName evidence="3">DUF2971 domain-containing protein</fullName>
    </recommendedName>
</protein>
<keyword evidence="2" id="KW-1185">Reference proteome</keyword>
<dbReference type="EMBL" id="APPE01000077">
    <property type="protein sequence ID" value="ENU97831.1"/>
    <property type="molecule type" value="Genomic_DNA"/>
</dbReference>
<organism evidence="1 2">
    <name type="scientific">Acinetobacter variabilis</name>
    <dbReference type="NCBI Taxonomy" id="70346"/>
    <lineage>
        <taxon>Bacteria</taxon>
        <taxon>Pseudomonadati</taxon>
        <taxon>Pseudomonadota</taxon>
        <taxon>Gammaproteobacteria</taxon>
        <taxon>Moraxellales</taxon>
        <taxon>Moraxellaceae</taxon>
        <taxon>Acinetobacter</taxon>
    </lineage>
</organism>
<accession>N8VD13</accession>
<dbReference type="eggNOG" id="COG0457">
    <property type="taxonomic scope" value="Bacteria"/>
</dbReference>
<dbReference type="Proteomes" id="UP000013070">
    <property type="component" value="Unassembled WGS sequence"/>
</dbReference>
<proteinExistence type="predicted"/>
<evidence type="ECO:0000313" key="2">
    <source>
        <dbReference type="Proteomes" id="UP000013070"/>
    </source>
</evidence>